<dbReference type="VEuPathDB" id="TrichDB:TRFO_04736"/>
<organism evidence="2 3">
    <name type="scientific">Tritrichomonas foetus</name>
    <dbReference type="NCBI Taxonomy" id="1144522"/>
    <lineage>
        <taxon>Eukaryota</taxon>
        <taxon>Metamonada</taxon>
        <taxon>Parabasalia</taxon>
        <taxon>Tritrichomonadida</taxon>
        <taxon>Tritrichomonadidae</taxon>
        <taxon>Tritrichomonas</taxon>
    </lineage>
</organism>
<proteinExistence type="predicted"/>
<reference evidence="2" key="1">
    <citation type="submission" date="2016-10" db="EMBL/GenBank/DDBJ databases">
        <authorList>
            <person name="Benchimol M."/>
            <person name="Almeida L.G."/>
            <person name="Vasconcelos A.T."/>
            <person name="Perreira-Neves A."/>
            <person name="Rosa I.A."/>
            <person name="Tasca T."/>
            <person name="Bogo M.R."/>
            <person name="de Souza W."/>
        </authorList>
    </citation>
    <scope>NUCLEOTIDE SEQUENCE [LARGE SCALE GENOMIC DNA]</scope>
    <source>
        <strain evidence="2">K</strain>
    </source>
</reference>
<feature type="compositionally biased region" description="Basic and acidic residues" evidence="1">
    <location>
        <begin position="48"/>
        <end position="58"/>
    </location>
</feature>
<keyword evidence="3" id="KW-1185">Reference proteome</keyword>
<dbReference type="GeneID" id="94826776"/>
<evidence type="ECO:0000313" key="3">
    <source>
        <dbReference type="Proteomes" id="UP000179807"/>
    </source>
</evidence>
<name>A0A1J4KGA6_9EUKA</name>
<gene>
    <name evidence="2" type="ORF">TRFO_04736</name>
</gene>
<accession>A0A1J4KGA6</accession>
<feature type="compositionally biased region" description="Acidic residues" evidence="1">
    <location>
        <begin position="59"/>
        <end position="69"/>
    </location>
</feature>
<feature type="compositionally biased region" description="Basic and acidic residues" evidence="1">
    <location>
        <begin position="16"/>
        <end position="28"/>
    </location>
</feature>
<feature type="region of interest" description="Disordered" evidence="1">
    <location>
        <begin position="42"/>
        <end position="69"/>
    </location>
</feature>
<dbReference type="AlphaFoldDB" id="A0A1J4KGA6"/>
<protein>
    <submittedName>
        <fullName evidence="2">Uncharacterized protein</fullName>
    </submittedName>
</protein>
<sequence>MSFEEKDKFLNYNKSNPEKKESNEKEIKEKEIKEITVDFLLPSNFFDPKNEEENSEDKSQEEEEEEAEEYEFNNDFTVDFNNGINDPSIQTVNSLIYQSIRRQNPFVEANKISDTVKNMQPNLMAWKRMFAASYQMGNMYGQNYMMGNADQT</sequence>
<dbReference type="RefSeq" id="XP_068361814.1">
    <property type="nucleotide sequence ID" value="XM_068492072.1"/>
</dbReference>
<comment type="caution">
    <text evidence="2">The sequence shown here is derived from an EMBL/GenBank/DDBJ whole genome shotgun (WGS) entry which is preliminary data.</text>
</comment>
<feature type="region of interest" description="Disordered" evidence="1">
    <location>
        <begin position="1"/>
        <end position="28"/>
    </location>
</feature>
<evidence type="ECO:0000313" key="2">
    <source>
        <dbReference type="EMBL" id="OHT08678.1"/>
    </source>
</evidence>
<evidence type="ECO:0000256" key="1">
    <source>
        <dbReference type="SAM" id="MobiDB-lite"/>
    </source>
</evidence>
<dbReference type="Proteomes" id="UP000179807">
    <property type="component" value="Unassembled WGS sequence"/>
</dbReference>
<dbReference type="EMBL" id="MLAK01000660">
    <property type="protein sequence ID" value="OHT08678.1"/>
    <property type="molecule type" value="Genomic_DNA"/>
</dbReference>